<dbReference type="EMBL" id="BMDQ01000001">
    <property type="protein sequence ID" value="GGI56628.1"/>
    <property type="molecule type" value="Genomic_DNA"/>
</dbReference>
<dbReference type="InterPro" id="IPR056600">
    <property type="entry name" value="GBD_T9SS_assoc"/>
</dbReference>
<gene>
    <name evidence="5" type="ORF">GCM10011444_09370</name>
</gene>
<evidence type="ECO:0000313" key="6">
    <source>
        <dbReference type="Proteomes" id="UP000624701"/>
    </source>
</evidence>
<name>A0ABQ2BYN8_9FLAO</name>
<dbReference type="InterPro" id="IPR026444">
    <property type="entry name" value="Secre_tail"/>
</dbReference>
<comment type="caution">
    <text evidence="5">The sequence shown here is derived from an EMBL/GenBank/DDBJ whole genome shotgun (WGS) entry which is preliminary data.</text>
</comment>
<dbReference type="Gene3D" id="2.60.120.260">
    <property type="entry name" value="Galactose-binding domain-like"/>
    <property type="match status" value="1"/>
</dbReference>
<feature type="domain" description="T9SS-like galactose binding" evidence="4">
    <location>
        <begin position="407"/>
        <end position="511"/>
    </location>
</feature>
<evidence type="ECO:0000313" key="5">
    <source>
        <dbReference type="EMBL" id="GGI56628.1"/>
    </source>
</evidence>
<proteinExistence type="predicted"/>
<dbReference type="Gene3D" id="2.60.120.430">
    <property type="entry name" value="Galactose-binding lectin"/>
    <property type="match status" value="1"/>
</dbReference>
<dbReference type="RefSeq" id="WP_188373531.1">
    <property type="nucleotide sequence ID" value="NZ_BMDQ01000001.1"/>
</dbReference>
<dbReference type="Pfam" id="PF18962">
    <property type="entry name" value="Por_Secre_tail"/>
    <property type="match status" value="1"/>
</dbReference>
<evidence type="ECO:0000256" key="2">
    <source>
        <dbReference type="SAM" id="SignalP"/>
    </source>
</evidence>
<accession>A0ABQ2BYN8</accession>
<feature type="domain" description="Secretion system C-terminal sorting" evidence="3">
    <location>
        <begin position="538"/>
        <end position="606"/>
    </location>
</feature>
<reference evidence="6" key="1">
    <citation type="journal article" date="2019" name="Int. J. Syst. Evol. Microbiol.">
        <title>The Global Catalogue of Microorganisms (GCM) 10K type strain sequencing project: providing services to taxonomists for standard genome sequencing and annotation.</title>
        <authorList>
            <consortium name="The Broad Institute Genomics Platform"/>
            <consortium name="The Broad Institute Genome Sequencing Center for Infectious Disease"/>
            <person name="Wu L."/>
            <person name="Ma J."/>
        </authorList>
    </citation>
    <scope>NUCLEOTIDE SEQUENCE [LARGE SCALE GENOMIC DNA]</scope>
    <source>
        <strain evidence="6">CCM 8681</strain>
    </source>
</reference>
<feature type="chain" id="PRO_5045754955" description="Secretion system C-terminal sorting domain-containing protein" evidence="2">
    <location>
        <begin position="23"/>
        <end position="609"/>
    </location>
</feature>
<dbReference type="Pfam" id="PF23759">
    <property type="entry name" value="GBD_T9SS_assoc"/>
    <property type="match status" value="1"/>
</dbReference>
<sequence length="609" mass="64991">MKKITLAIFLLCFMFGFTQTQTDILDLPFTSDPPALDNWRIIDTGFTSEQSLTFDSTNGNPAGSLSCVGVVNNPGDMGPGRSFQYLYEDNMFNFGNASTLSISFDIRIDVALSNTNLQFQTQVSRNGGGVVVVNNENIQNAAMLGQWTRLTYNMTPTPADFDNNGNLLIFFFNMATAPIDGSGGSILVDNVVITATENAPTCDDGIQNGNETGVDCGGPDCAACIEAPTTGAPEPTIAQSEVLSVYSGAYTSGVTNLNLYDFGSNPAVFSEVDLDGNSAVRIENYGFYGARWDAVDVSSYDFVHLDYYAQTASSFQFFALDASLGTTICCGNAEEPRYFVGGGGANEDEPLVQGQWIGVDIPLTAFSNYAALINGTWDGTDIVQWKLEGQGILYFDNVYFYNQVGPANDTCGTATSIPLDGTSFSISNIGATDSGEGGVSCGTGVVSDVWYSFDATITEEAYFQTNAPNLSVYSGSCGALTQIACNPGTSAVTGLVNGTTYYVRVNDDGTTRVPGNFTVAANESSFSTNNFDINSIRVYPNPTNDGWNIEGANSTIDTIEVYDILGKRVQTLNPNSQQTTIDASGLKTGLYLAKFYSGDAVKTIKLVKN</sequence>
<evidence type="ECO:0000256" key="1">
    <source>
        <dbReference type="ARBA" id="ARBA00022729"/>
    </source>
</evidence>
<dbReference type="NCBIfam" id="TIGR04183">
    <property type="entry name" value="Por_Secre_tail"/>
    <property type="match status" value="1"/>
</dbReference>
<feature type="signal peptide" evidence="2">
    <location>
        <begin position="1"/>
        <end position="22"/>
    </location>
</feature>
<keyword evidence="6" id="KW-1185">Reference proteome</keyword>
<dbReference type="Proteomes" id="UP000624701">
    <property type="component" value="Unassembled WGS sequence"/>
</dbReference>
<organism evidence="5 6">
    <name type="scientific">Winogradskyella haliclonae</name>
    <dbReference type="NCBI Taxonomy" id="2048558"/>
    <lineage>
        <taxon>Bacteria</taxon>
        <taxon>Pseudomonadati</taxon>
        <taxon>Bacteroidota</taxon>
        <taxon>Flavobacteriia</taxon>
        <taxon>Flavobacteriales</taxon>
        <taxon>Flavobacteriaceae</taxon>
        <taxon>Winogradskyella</taxon>
    </lineage>
</organism>
<evidence type="ECO:0000259" key="4">
    <source>
        <dbReference type="Pfam" id="PF23759"/>
    </source>
</evidence>
<evidence type="ECO:0008006" key="7">
    <source>
        <dbReference type="Google" id="ProtNLM"/>
    </source>
</evidence>
<keyword evidence="1 2" id="KW-0732">Signal</keyword>
<evidence type="ECO:0000259" key="3">
    <source>
        <dbReference type="Pfam" id="PF18962"/>
    </source>
</evidence>
<protein>
    <recommendedName>
        <fullName evidence="7">Secretion system C-terminal sorting domain-containing protein</fullName>
    </recommendedName>
</protein>